<proteinExistence type="predicted"/>
<evidence type="ECO:0000313" key="1">
    <source>
        <dbReference type="EMBL" id="EJW91701.1"/>
    </source>
</evidence>
<protein>
    <submittedName>
        <fullName evidence="1">Uncharacterized protein</fullName>
    </submittedName>
</protein>
<comment type="caution">
    <text evidence="1">The sequence shown here is derived from an EMBL/GenBank/DDBJ whole genome shotgun (WGS) entry which is preliminary data.</text>
</comment>
<dbReference type="EMBL" id="AMCI01008010">
    <property type="protein sequence ID" value="EJW91701.1"/>
    <property type="molecule type" value="Genomic_DNA"/>
</dbReference>
<sequence>MSYIKHNLSSSLKQIYMMSHQEAPLLQPGQRQLHPAHQLSTSI</sequence>
<dbReference type="AlphaFoldDB" id="J9F9W3"/>
<accession>J9F9W3</accession>
<name>J9F9W3_9ZZZZ</name>
<reference evidence="1" key="1">
    <citation type="journal article" date="2012" name="PLoS ONE">
        <title>Gene sets for utilization of primary and secondary nutrition supplies in the distal gut of endangered iberian lynx.</title>
        <authorList>
            <person name="Alcaide M."/>
            <person name="Messina E."/>
            <person name="Richter M."/>
            <person name="Bargiela R."/>
            <person name="Peplies J."/>
            <person name="Huws S.A."/>
            <person name="Newbold C.J."/>
            <person name="Golyshin P.N."/>
            <person name="Simon M.A."/>
            <person name="Lopez G."/>
            <person name="Yakimov M.M."/>
            <person name="Ferrer M."/>
        </authorList>
    </citation>
    <scope>NUCLEOTIDE SEQUENCE</scope>
</reference>
<organism evidence="1">
    <name type="scientific">gut metagenome</name>
    <dbReference type="NCBI Taxonomy" id="749906"/>
    <lineage>
        <taxon>unclassified sequences</taxon>
        <taxon>metagenomes</taxon>
        <taxon>organismal metagenomes</taxon>
    </lineage>
</organism>
<gene>
    <name evidence="1" type="ORF">EVA_20192</name>
</gene>